<dbReference type="AlphaFoldDB" id="A0A3D9JRU7"/>
<comment type="caution">
    <text evidence="2">The sequence shown here is derived from an EMBL/GenBank/DDBJ whole genome shotgun (WGS) entry which is preliminary data.</text>
</comment>
<protein>
    <submittedName>
        <fullName evidence="2">Uncharacterized protein</fullName>
    </submittedName>
</protein>
<accession>A0A3D9JRU7</accession>
<sequence length="574" mass="63802">MFTITYKRSQLIRLAALVIAIAAVSLAAIKVYYSYSKLHNYSMASAAMNDDNIIAAEAYYAQAADNGWIDYHQDEIAEAVLKLQPVTRIKTELSDILEQSASGDPADLAGSFVNYRNVKKAAASKGEDYQALFLDVSNHFEIERHFEDSFAKYIAGLQKQMQAEMKKKLFTDEPTASFLSIPVQFFGSSEKKQAELALQLTSYDEAKIDAFARDKKFAEVLEEGIRLNKLYTGRKVNPDWLISKLETYAIDHLTASIDNNQIDTFLRDAIQYEKKSVLAYKGSKVTNFISKQHKDLLRQAERLVQNKKYADAIALYKQLGIYRNTDKQLRNVEYKQASGDPGYLLSKVAPDRKFANITNGKDLMGASLYAIGTSNGKLLLARMMTDMSTNKKEVALDKDLNIKSIKVTNSLTSKPTILIEAGSSARKSRYIAYDTQSSELKKILDIEADGFNVEKAGKIIVKNGIGEGAGQESFYTLRNGTYKYDGIKPDYVEIALASLKKYKNVKVKFTCTILAADGTTAVVANGDQYILLYGVANMHEGQATVTGTWVGNEQIKKGEQSIAAYKVKVASISQ</sequence>
<evidence type="ECO:0000313" key="3">
    <source>
        <dbReference type="Proteomes" id="UP000256977"/>
    </source>
</evidence>
<dbReference type="Proteomes" id="UP000256977">
    <property type="component" value="Unassembled WGS sequence"/>
</dbReference>
<dbReference type="OrthoDB" id="2657208at2"/>
<keyword evidence="1" id="KW-0472">Membrane</keyword>
<name>A0A3D9JRU7_9BACL</name>
<organism evidence="2 3">
    <name type="scientific">Cohnella phaseoli</name>
    <dbReference type="NCBI Taxonomy" id="456490"/>
    <lineage>
        <taxon>Bacteria</taxon>
        <taxon>Bacillati</taxon>
        <taxon>Bacillota</taxon>
        <taxon>Bacilli</taxon>
        <taxon>Bacillales</taxon>
        <taxon>Paenibacillaceae</taxon>
        <taxon>Cohnella</taxon>
    </lineage>
</organism>
<reference evidence="2 3" key="1">
    <citation type="submission" date="2018-07" db="EMBL/GenBank/DDBJ databases">
        <title>Genomic Encyclopedia of Type Strains, Phase III (KMG-III): the genomes of soil and plant-associated and newly described type strains.</title>
        <authorList>
            <person name="Whitman W."/>
        </authorList>
    </citation>
    <scope>NUCLEOTIDE SEQUENCE [LARGE SCALE GENOMIC DNA]</scope>
    <source>
        <strain evidence="2 3">CECT 7287</strain>
    </source>
</reference>
<gene>
    <name evidence="2" type="ORF">DFP98_1124</name>
</gene>
<keyword evidence="3" id="KW-1185">Reference proteome</keyword>
<feature type="transmembrane region" description="Helical" evidence="1">
    <location>
        <begin position="12"/>
        <end position="33"/>
    </location>
</feature>
<evidence type="ECO:0000256" key="1">
    <source>
        <dbReference type="SAM" id="Phobius"/>
    </source>
</evidence>
<keyword evidence="1" id="KW-0812">Transmembrane</keyword>
<proteinExistence type="predicted"/>
<evidence type="ECO:0000313" key="2">
    <source>
        <dbReference type="EMBL" id="RED76287.1"/>
    </source>
</evidence>
<dbReference type="EMBL" id="QRDZ01000012">
    <property type="protein sequence ID" value="RED76287.1"/>
    <property type="molecule type" value="Genomic_DNA"/>
</dbReference>
<keyword evidence="1" id="KW-1133">Transmembrane helix</keyword>
<dbReference type="RefSeq" id="WP_116061590.1">
    <property type="nucleotide sequence ID" value="NZ_QRDZ01000012.1"/>
</dbReference>